<dbReference type="Proteomes" id="UP001516400">
    <property type="component" value="Unassembled WGS sequence"/>
</dbReference>
<evidence type="ECO:0000313" key="1">
    <source>
        <dbReference type="EMBL" id="KAL3271421.1"/>
    </source>
</evidence>
<dbReference type="AlphaFoldDB" id="A0ABD2MZ21"/>
<protein>
    <submittedName>
        <fullName evidence="1">Uncharacterized protein</fullName>
    </submittedName>
</protein>
<gene>
    <name evidence="1" type="ORF">HHI36_021900</name>
</gene>
<dbReference type="EMBL" id="JABFTP020000042">
    <property type="protein sequence ID" value="KAL3271421.1"/>
    <property type="molecule type" value="Genomic_DNA"/>
</dbReference>
<name>A0ABD2MZ21_9CUCU</name>
<evidence type="ECO:0000313" key="2">
    <source>
        <dbReference type="Proteomes" id="UP001516400"/>
    </source>
</evidence>
<keyword evidence="2" id="KW-1185">Reference proteome</keyword>
<accession>A0ABD2MZ21</accession>
<organism evidence="1 2">
    <name type="scientific">Cryptolaemus montrouzieri</name>
    <dbReference type="NCBI Taxonomy" id="559131"/>
    <lineage>
        <taxon>Eukaryota</taxon>
        <taxon>Metazoa</taxon>
        <taxon>Ecdysozoa</taxon>
        <taxon>Arthropoda</taxon>
        <taxon>Hexapoda</taxon>
        <taxon>Insecta</taxon>
        <taxon>Pterygota</taxon>
        <taxon>Neoptera</taxon>
        <taxon>Endopterygota</taxon>
        <taxon>Coleoptera</taxon>
        <taxon>Polyphaga</taxon>
        <taxon>Cucujiformia</taxon>
        <taxon>Coccinelloidea</taxon>
        <taxon>Coccinellidae</taxon>
        <taxon>Scymninae</taxon>
        <taxon>Scymnini</taxon>
        <taxon>Cryptolaemus</taxon>
    </lineage>
</organism>
<sequence length="166" mass="19666">MEVQEGLKKEDVLKELKEKVNLEEIRRNEGKNLTMLVRRNRRNDVEKLIDGCKHKLSNKIKMKVKIETVILRGVDKGLSQKEFGEIIEEEVGNEPHIRISDRERTRVVFMTGEEAKVRELIRKRFVGKGWDRWKVEEIVDPIECYQCEQKGHRAGRMNQKEEKGRI</sequence>
<proteinExistence type="predicted"/>
<comment type="caution">
    <text evidence="1">The sequence shown here is derived from an EMBL/GenBank/DDBJ whole genome shotgun (WGS) entry which is preliminary data.</text>
</comment>
<reference evidence="1 2" key="1">
    <citation type="journal article" date="2021" name="BMC Biol.">
        <title>Horizontally acquired antibacterial genes associated with adaptive radiation of ladybird beetles.</title>
        <authorList>
            <person name="Li H.S."/>
            <person name="Tang X.F."/>
            <person name="Huang Y.H."/>
            <person name="Xu Z.Y."/>
            <person name="Chen M.L."/>
            <person name="Du X.Y."/>
            <person name="Qiu B.Y."/>
            <person name="Chen P.T."/>
            <person name="Zhang W."/>
            <person name="Slipinski A."/>
            <person name="Escalona H.E."/>
            <person name="Waterhouse R.M."/>
            <person name="Zwick A."/>
            <person name="Pang H."/>
        </authorList>
    </citation>
    <scope>NUCLEOTIDE SEQUENCE [LARGE SCALE GENOMIC DNA]</scope>
    <source>
        <strain evidence="1">SYSU2018</strain>
    </source>
</reference>